<protein>
    <recommendedName>
        <fullName evidence="3">Transglutaminase-like domain-containing protein</fullName>
    </recommendedName>
</protein>
<sequence>MQRLNTILAPIWTEAYRNQTDADRQTHQERLMALHEEARNTPLQAIPAALHEAGEAQVRTVSPDTIARLEQGRSLALATRRLLPRGPANQRLAMTGSRGTNWLNVGGIRKITLPGSAHQQSTAAIGVLGNAGQCSEHTAVAFALAAALDLPVEVVVNDDDHQVLLLSPEQGQNAVVVDAWTTFPSSCLKADSAFTDAVVQQRHQPGTIAPPSTFNLVTIDTVRAALEEQLGEMPIERARLVDFLAEYRDVQGDRGLEGQAANAAPHVNAVYTEAANTIATVAKCTYKVGSMDLRIRQEVVGIASQRTTVTVSDLRKAANLAAHTSPRRQAIKEANWRDTLTIASGERVRVEVAMRVKALPLLRDIRLPSKNILYRADDGSEFSTTRAPQDLIDSAAAAVEEAQRMNFPAGFVQSPASIVATTLESMEQQRGLPTTSAMLATQNQRLSTIEIQLSQLSANERDDTLVRFSTLLPDLPAALMAKAAGIWKPLWKGAIPGAAQTSATRAVLAGWARHFTDPVIEPILRKALGMRGQPLRLVGSVARQVLSMQDAPAQRQALALIDQQLPAIAAGAQRDALLAELATRVAQITHLQVRAEALSMLRRHNWQA</sequence>
<dbReference type="EMBL" id="BAAAZE010000002">
    <property type="protein sequence ID" value="GAA4012878.1"/>
    <property type="molecule type" value="Genomic_DNA"/>
</dbReference>
<comment type="caution">
    <text evidence="1">The sequence shown here is derived from an EMBL/GenBank/DDBJ whole genome shotgun (WGS) entry which is preliminary data.</text>
</comment>
<accession>A0ABP7SKH5</accession>
<proteinExistence type="predicted"/>
<evidence type="ECO:0000313" key="1">
    <source>
        <dbReference type="EMBL" id="GAA4012878.1"/>
    </source>
</evidence>
<name>A0ABP7SKH5_9BURK</name>
<organism evidence="1 2">
    <name type="scientific">Actimicrobium antarcticum</name>
    <dbReference type="NCBI Taxonomy" id="1051899"/>
    <lineage>
        <taxon>Bacteria</taxon>
        <taxon>Pseudomonadati</taxon>
        <taxon>Pseudomonadota</taxon>
        <taxon>Betaproteobacteria</taxon>
        <taxon>Burkholderiales</taxon>
        <taxon>Oxalobacteraceae</taxon>
        <taxon>Actimicrobium</taxon>
    </lineage>
</organism>
<evidence type="ECO:0008006" key="3">
    <source>
        <dbReference type="Google" id="ProtNLM"/>
    </source>
</evidence>
<evidence type="ECO:0000313" key="2">
    <source>
        <dbReference type="Proteomes" id="UP001501353"/>
    </source>
</evidence>
<dbReference type="RefSeq" id="WP_344761492.1">
    <property type="nucleotide sequence ID" value="NZ_BAAAZE010000002.1"/>
</dbReference>
<gene>
    <name evidence="1" type="ORF">GCM10022212_03460</name>
</gene>
<reference evidence="2" key="1">
    <citation type="journal article" date="2019" name="Int. J. Syst. Evol. Microbiol.">
        <title>The Global Catalogue of Microorganisms (GCM) 10K type strain sequencing project: providing services to taxonomists for standard genome sequencing and annotation.</title>
        <authorList>
            <consortium name="The Broad Institute Genomics Platform"/>
            <consortium name="The Broad Institute Genome Sequencing Center for Infectious Disease"/>
            <person name="Wu L."/>
            <person name="Ma J."/>
        </authorList>
    </citation>
    <scope>NUCLEOTIDE SEQUENCE [LARGE SCALE GENOMIC DNA]</scope>
    <source>
        <strain evidence="2">JCM 16673</strain>
    </source>
</reference>
<keyword evidence="2" id="KW-1185">Reference proteome</keyword>
<dbReference type="Proteomes" id="UP001501353">
    <property type="component" value="Unassembled WGS sequence"/>
</dbReference>